<comment type="subcellular location">
    <subcellularLocation>
        <location evidence="1">Cytoplasm</location>
    </subcellularLocation>
</comment>
<evidence type="ECO:0000256" key="1">
    <source>
        <dbReference type="ARBA" id="ARBA00004496"/>
    </source>
</evidence>
<dbReference type="PANTHER" id="PTHR21064">
    <property type="entry name" value="AMINOGLYCOSIDE PHOSPHOTRANSFERASE DOMAIN-CONTAINING PROTEIN-RELATED"/>
    <property type="match status" value="1"/>
</dbReference>
<keyword evidence="2" id="KW-0963">Cytoplasm</keyword>
<dbReference type="GO" id="GO:0005737">
    <property type="term" value="C:cytoplasm"/>
    <property type="evidence" value="ECO:0007669"/>
    <property type="project" value="UniProtKB-SubCell"/>
</dbReference>
<dbReference type="InterPro" id="IPR002575">
    <property type="entry name" value="Aminoglycoside_PTrfase"/>
</dbReference>
<name>A0AAE4Y8T1_9RHOB</name>
<gene>
    <name evidence="10" type="ORF">GV832_11080</name>
</gene>
<evidence type="ECO:0000259" key="9">
    <source>
        <dbReference type="Pfam" id="PF01636"/>
    </source>
</evidence>
<evidence type="ECO:0000313" key="11">
    <source>
        <dbReference type="Proteomes" id="UP001193501"/>
    </source>
</evidence>
<evidence type="ECO:0000256" key="6">
    <source>
        <dbReference type="ARBA" id="ARBA00037368"/>
    </source>
</evidence>
<dbReference type="InterPro" id="IPR011009">
    <property type="entry name" value="Kinase-like_dom_sf"/>
</dbReference>
<dbReference type="Gene3D" id="3.90.1200.10">
    <property type="match status" value="1"/>
</dbReference>
<dbReference type="RefSeq" id="WP_168774927.1">
    <property type="nucleotide sequence ID" value="NZ_JAABNR010000009.1"/>
</dbReference>
<accession>A0AAE4Y8T1</accession>
<dbReference type="InterPro" id="IPR050249">
    <property type="entry name" value="Pseudomonas-type_ThrB"/>
</dbReference>
<proteinExistence type="predicted"/>
<keyword evidence="4" id="KW-0418">Kinase</keyword>
<comment type="caution">
    <text evidence="10">The sequence shown here is derived from an EMBL/GenBank/DDBJ whole genome shotgun (WGS) entry which is preliminary data.</text>
</comment>
<dbReference type="GO" id="GO:0047992">
    <property type="term" value="F:hydroxylysine kinase activity"/>
    <property type="evidence" value="ECO:0007669"/>
    <property type="project" value="UniProtKB-EC"/>
</dbReference>
<dbReference type="AlphaFoldDB" id="A0AAE4Y8T1"/>
<evidence type="ECO:0000256" key="5">
    <source>
        <dbReference type="ARBA" id="ARBA00036820"/>
    </source>
</evidence>
<evidence type="ECO:0000256" key="4">
    <source>
        <dbReference type="ARBA" id="ARBA00022777"/>
    </source>
</evidence>
<feature type="domain" description="Aminoglycoside phosphotransferase" evidence="9">
    <location>
        <begin position="34"/>
        <end position="263"/>
    </location>
</feature>
<comment type="catalytic activity">
    <reaction evidence="5">
        <text>(5R)-5-hydroxy-L-lysine + GTP = (5R)-5-phosphooxy-L-lysine + GDP + H(+)</text>
        <dbReference type="Rhea" id="RHEA:19049"/>
        <dbReference type="ChEBI" id="CHEBI:15378"/>
        <dbReference type="ChEBI" id="CHEBI:37565"/>
        <dbReference type="ChEBI" id="CHEBI:57882"/>
        <dbReference type="ChEBI" id="CHEBI:58189"/>
        <dbReference type="ChEBI" id="CHEBI:58357"/>
        <dbReference type="EC" id="2.7.1.81"/>
    </reaction>
</comment>
<organism evidence="10 11">
    <name type="scientific">Stagnihabitans tardus</name>
    <dbReference type="NCBI Taxonomy" id="2699202"/>
    <lineage>
        <taxon>Bacteria</taxon>
        <taxon>Pseudomonadati</taxon>
        <taxon>Pseudomonadota</taxon>
        <taxon>Alphaproteobacteria</taxon>
        <taxon>Rhodobacterales</taxon>
        <taxon>Paracoccaceae</taxon>
        <taxon>Stagnihabitans</taxon>
    </lineage>
</organism>
<evidence type="ECO:0000256" key="8">
    <source>
        <dbReference type="ARBA" id="ARBA00040505"/>
    </source>
</evidence>
<sequence length="323" mass="35254">MPLGSNLTTPPPILPEAEARALLSRHWGIEAELTPLTSERDLNFRVESAPRHVLKLANPAEPHEVTDFQTQALLHLSNSGLPVPRVIPARDGQTLVKTEHGLLRLLTYLEGAPLHAAPRSDAQRAAMGRLNARLTQALAPFRHPGEAQDLQWDIRHTARLAPLLANIPPDLRPLAEATLDAFETQALPLLPSLPWQVVHNDLNPHNLLVGDDPDQVTGILDFGDMLRTARICDMAVAASYQVDPARPGESLGAFARAYHATLPLLPQELALLPLLTRARMLTTLAIAHTRAARYPDNAPYILRNTPSAAAGLAALIDLDWSPR</sequence>
<evidence type="ECO:0000256" key="3">
    <source>
        <dbReference type="ARBA" id="ARBA00022679"/>
    </source>
</evidence>
<dbReference type="PANTHER" id="PTHR21064:SF1">
    <property type="entry name" value="HYDROXYLYSINE KINASE"/>
    <property type="match status" value="1"/>
</dbReference>
<evidence type="ECO:0000256" key="2">
    <source>
        <dbReference type="ARBA" id="ARBA00022490"/>
    </source>
</evidence>
<dbReference type="EMBL" id="JAABNR010000009">
    <property type="protein sequence ID" value="NBZ88122.1"/>
    <property type="molecule type" value="Genomic_DNA"/>
</dbReference>
<dbReference type="Proteomes" id="UP001193501">
    <property type="component" value="Unassembled WGS sequence"/>
</dbReference>
<dbReference type="EC" id="2.7.1.81" evidence="7"/>
<evidence type="ECO:0000256" key="7">
    <source>
        <dbReference type="ARBA" id="ARBA00038873"/>
    </source>
</evidence>
<keyword evidence="11" id="KW-1185">Reference proteome</keyword>
<keyword evidence="3" id="KW-0808">Transferase</keyword>
<comment type="function">
    <text evidence="6">Catalyzes the GTP-dependent phosphorylation of 5-hydroxy-L-lysine.</text>
</comment>
<evidence type="ECO:0000313" key="10">
    <source>
        <dbReference type="EMBL" id="NBZ88122.1"/>
    </source>
</evidence>
<dbReference type="SUPFAM" id="SSF56112">
    <property type="entry name" value="Protein kinase-like (PK-like)"/>
    <property type="match status" value="1"/>
</dbReference>
<reference evidence="10" key="1">
    <citation type="submission" date="2020-01" db="EMBL/GenBank/DDBJ databases">
        <authorList>
            <person name="Chen W.-M."/>
        </authorList>
    </citation>
    <scope>NUCLEOTIDE SEQUENCE</scope>
    <source>
        <strain evidence="10">CYK-10</strain>
    </source>
</reference>
<protein>
    <recommendedName>
        <fullName evidence="8">Hydroxylysine kinase</fullName>
        <ecNumber evidence="7">2.7.1.81</ecNumber>
    </recommendedName>
</protein>
<dbReference type="Pfam" id="PF01636">
    <property type="entry name" value="APH"/>
    <property type="match status" value="1"/>
</dbReference>